<evidence type="ECO:0000313" key="3">
    <source>
        <dbReference type="Proteomes" id="UP000630445"/>
    </source>
</evidence>
<name>A0A8H6PAF2_9EURO</name>
<reference evidence="1" key="1">
    <citation type="submission" date="2020-06" db="EMBL/GenBank/DDBJ databases">
        <title>Draft genome sequences of strains closely related to Aspergillus parafelis and Aspergillus hiratsukae.</title>
        <authorList>
            <person name="Dos Santos R.A.C."/>
            <person name="Rivero-Menendez O."/>
            <person name="Steenwyk J.L."/>
            <person name="Mead M.E."/>
            <person name="Goldman G.H."/>
            <person name="Alastruey-Izquierdo A."/>
            <person name="Rokas A."/>
        </authorList>
    </citation>
    <scope>NUCLEOTIDE SEQUENCE</scope>
    <source>
        <strain evidence="1">CNM-CM5793</strain>
        <strain evidence="2">CNM-CM6106</strain>
    </source>
</reference>
<organism evidence="1 3">
    <name type="scientific">Aspergillus hiratsukae</name>
    <dbReference type="NCBI Taxonomy" id="1194566"/>
    <lineage>
        <taxon>Eukaryota</taxon>
        <taxon>Fungi</taxon>
        <taxon>Dikarya</taxon>
        <taxon>Ascomycota</taxon>
        <taxon>Pezizomycotina</taxon>
        <taxon>Eurotiomycetes</taxon>
        <taxon>Eurotiomycetidae</taxon>
        <taxon>Eurotiales</taxon>
        <taxon>Aspergillaceae</taxon>
        <taxon>Aspergillus</taxon>
        <taxon>Aspergillus subgen. Fumigati</taxon>
    </lineage>
</organism>
<dbReference type="OrthoDB" id="4500570at2759"/>
<accession>A0A8H6PAF2</accession>
<dbReference type="Proteomes" id="UP000630445">
    <property type="component" value="Unassembled WGS sequence"/>
</dbReference>
<dbReference type="EMBL" id="JACBAD010002010">
    <property type="protein sequence ID" value="KAF7122687.1"/>
    <property type="molecule type" value="Genomic_DNA"/>
</dbReference>
<sequence>MAKSNIKPFHGRRDNAEDPREYIQDIEYEIKLEKRHFSDPNYDWNEDRCILFRQNLRDKAGLWYSQLDRNTKDNWALLKPRDGPCWRSCSSISVVLEDREEVFVTQCQQIGVKIVPIELEDTLTSAQRPRHLLSILSSLITVT</sequence>
<evidence type="ECO:0000313" key="1">
    <source>
        <dbReference type="EMBL" id="KAF7122687.1"/>
    </source>
</evidence>
<keyword evidence="3" id="KW-1185">Reference proteome</keyword>
<comment type="caution">
    <text evidence="1">The sequence shown here is derived from an EMBL/GenBank/DDBJ whole genome shotgun (WGS) entry which is preliminary data.</text>
</comment>
<proteinExistence type="predicted"/>
<dbReference type="AlphaFoldDB" id="A0A8H6PAF2"/>
<protein>
    <submittedName>
        <fullName evidence="1">Uncharacterized protein</fullName>
    </submittedName>
</protein>
<evidence type="ECO:0000313" key="2">
    <source>
        <dbReference type="EMBL" id="KAF7162811.1"/>
    </source>
</evidence>
<gene>
    <name evidence="1" type="ORF">CNMCM5793_000797</name>
    <name evidence="2" type="ORF">CNMCM6106_009584</name>
</gene>
<dbReference type="Proteomes" id="UP000662466">
    <property type="component" value="Unassembled WGS sequence"/>
</dbReference>
<dbReference type="EMBL" id="JACBAF010002222">
    <property type="protein sequence ID" value="KAF7162811.1"/>
    <property type="molecule type" value="Genomic_DNA"/>
</dbReference>